<name>A0A4Y9Z2I2_9AGAM</name>
<gene>
    <name evidence="3" type="ORF">EVG20_g3449</name>
</gene>
<evidence type="ECO:0000313" key="3">
    <source>
        <dbReference type="EMBL" id="TFY68722.1"/>
    </source>
</evidence>
<dbReference type="OrthoDB" id="2119945at2759"/>
<dbReference type="Pfam" id="PF08588">
    <property type="entry name" value="Duc1"/>
    <property type="match status" value="1"/>
</dbReference>
<accession>A0A4Y9Z2I2</accession>
<feature type="domain" description="Domain of unknown function at the cortex 1" evidence="2">
    <location>
        <begin position="3"/>
        <end position="396"/>
    </location>
</feature>
<dbReference type="AlphaFoldDB" id="A0A4Y9Z2I2"/>
<comment type="caution">
    <text evidence="3">The sequence shown here is derived from an EMBL/GenBank/DDBJ whole genome shotgun (WGS) entry which is preliminary data.</text>
</comment>
<sequence length="451" mass="49230">MPRLRVTAGPSTAELVPITVNSGTPHSIFSDAFEGQVVVYIKGFTDTDGNVLDSEYFHREDRQGITWSIQVQGRFLKSYSADNVMFGNTFDRPLKLPWGSGAALKFMKFIDPTLDHDLSSPTKPWALSPLIATMPHFSYTHLAASQSAIESGPDGNPQSGTLGDPTHRAAPAPAAQPASRPEPHSSWPPFPPRNARSIADDTSELHLAMHAGVGIPSPPRLATSDSGSSTSSGSSSNSRSSSNASSSQSLPLEVVRRDIGPRSHSSTHLCVDSDAVHKKKNRVSASSISSISSRLSETGKKERKKLEKAIKKAEKHDRSLQHLDTPAKRQAYFRDTEKRREIVFGPEGLITVDFCYGFIEFAPTLALRLPGGISFDLMHYWDGQPVRFVCCERKHSPQHASHAGLHTNEVKDGEEPWGRVLWCVCIELADDDGEKQTARNGTGDVNAEDID</sequence>
<keyword evidence="4" id="KW-1185">Reference proteome</keyword>
<feature type="region of interest" description="Disordered" evidence="1">
    <location>
        <begin position="147"/>
        <end position="197"/>
    </location>
</feature>
<protein>
    <recommendedName>
        <fullName evidence="2">Domain of unknown function at the cortex 1 domain-containing protein</fullName>
    </recommendedName>
</protein>
<evidence type="ECO:0000256" key="1">
    <source>
        <dbReference type="SAM" id="MobiDB-lite"/>
    </source>
</evidence>
<dbReference type="EMBL" id="SEOQ01000155">
    <property type="protein sequence ID" value="TFY68722.1"/>
    <property type="molecule type" value="Genomic_DNA"/>
</dbReference>
<dbReference type="Proteomes" id="UP000298327">
    <property type="component" value="Unassembled WGS sequence"/>
</dbReference>
<feature type="compositionally biased region" description="Low complexity" evidence="1">
    <location>
        <begin position="222"/>
        <end position="249"/>
    </location>
</feature>
<evidence type="ECO:0000313" key="4">
    <source>
        <dbReference type="Proteomes" id="UP000298327"/>
    </source>
</evidence>
<organism evidence="3 4">
    <name type="scientific">Dentipellis fragilis</name>
    <dbReference type="NCBI Taxonomy" id="205917"/>
    <lineage>
        <taxon>Eukaryota</taxon>
        <taxon>Fungi</taxon>
        <taxon>Dikarya</taxon>
        <taxon>Basidiomycota</taxon>
        <taxon>Agaricomycotina</taxon>
        <taxon>Agaricomycetes</taxon>
        <taxon>Russulales</taxon>
        <taxon>Hericiaceae</taxon>
        <taxon>Dentipellis</taxon>
    </lineage>
</organism>
<dbReference type="PANTHER" id="PTHR34826">
    <property type="entry name" value="UPF0590 PROTEIN C409.17C"/>
    <property type="match status" value="1"/>
</dbReference>
<dbReference type="InterPro" id="IPR013897">
    <property type="entry name" value="Duc1"/>
</dbReference>
<dbReference type="STRING" id="205917.A0A4Y9Z2I2"/>
<feature type="compositionally biased region" description="Low complexity" evidence="1">
    <location>
        <begin position="284"/>
        <end position="293"/>
    </location>
</feature>
<proteinExistence type="predicted"/>
<reference evidence="3 4" key="1">
    <citation type="submission" date="2019-02" db="EMBL/GenBank/DDBJ databases">
        <title>Genome sequencing of the rare red list fungi Dentipellis fragilis.</title>
        <authorList>
            <person name="Buettner E."/>
            <person name="Kellner H."/>
        </authorList>
    </citation>
    <scope>NUCLEOTIDE SEQUENCE [LARGE SCALE GENOMIC DNA]</scope>
    <source>
        <strain evidence="3 4">DSM 105465</strain>
    </source>
</reference>
<dbReference type="PANTHER" id="PTHR34826:SF2">
    <property type="entry name" value="UPF0590 PROTEIN C409.17C"/>
    <property type="match status" value="1"/>
</dbReference>
<feature type="region of interest" description="Disordered" evidence="1">
    <location>
        <begin position="212"/>
        <end position="303"/>
    </location>
</feature>
<feature type="compositionally biased region" description="Low complexity" evidence="1">
    <location>
        <begin position="168"/>
        <end position="185"/>
    </location>
</feature>
<evidence type="ECO:0000259" key="2">
    <source>
        <dbReference type="Pfam" id="PF08588"/>
    </source>
</evidence>